<dbReference type="AlphaFoldDB" id="A0A8H6RUG9"/>
<accession>A0A8H6RUG9</accession>
<dbReference type="EMBL" id="JABCIY010000019">
    <property type="protein sequence ID" value="KAF7197107.1"/>
    <property type="molecule type" value="Genomic_DNA"/>
</dbReference>
<protein>
    <submittedName>
        <fullName evidence="1">Uncharacterized protein</fullName>
    </submittedName>
</protein>
<name>A0A8H6RUG9_9PEZI</name>
<comment type="caution">
    <text evidence="1">The sequence shown here is derived from an EMBL/GenBank/DDBJ whole genome shotgun (WGS) entry which is preliminary data.</text>
</comment>
<reference evidence="1" key="1">
    <citation type="submission" date="2020-04" db="EMBL/GenBank/DDBJ databases">
        <title>Draft genome resource of the tomato pathogen Pseudocercospora fuligena.</title>
        <authorList>
            <person name="Zaccaron A."/>
        </authorList>
    </citation>
    <scope>NUCLEOTIDE SEQUENCE</scope>
    <source>
        <strain evidence="1">PF001</strain>
    </source>
</reference>
<gene>
    <name evidence="1" type="ORF">HII31_01532</name>
</gene>
<keyword evidence="2" id="KW-1185">Reference proteome</keyword>
<evidence type="ECO:0000313" key="2">
    <source>
        <dbReference type="Proteomes" id="UP000660729"/>
    </source>
</evidence>
<organism evidence="1 2">
    <name type="scientific">Pseudocercospora fuligena</name>
    <dbReference type="NCBI Taxonomy" id="685502"/>
    <lineage>
        <taxon>Eukaryota</taxon>
        <taxon>Fungi</taxon>
        <taxon>Dikarya</taxon>
        <taxon>Ascomycota</taxon>
        <taxon>Pezizomycotina</taxon>
        <taxon>Dothideomycetes</taxon>
        <taxon>Dothideomycetidae</taxon>
        <taxon>Mycosphaerellales</taxon>
        <taxon>Mycosphaerellaceae</taxon>
        <taxon>Pseudocercospora</taxon>
    </lineage>
</organism>
<sequence>MSNSTSIWFAFYGAAKAHPDCGRCMPWFIMLGMPPPIILFGCSMSTAARKVTRAVGDGAARQFAAVQHSPIDETLRPRGRCPNNGSVDVDVAVAVSYRNNNVVLPPSQVELPVWVTVELDPLYCSVWMCASLSPCSFSDQNKFHSANQCGSN</sequence>
<proteinExistence type="predicted"/>
<evidence type="ECO:0000313" key="1">
    <source>
        <dbReference type="EMBL" id="KAF7197107.1"/>
    </source>
</evidence>
<dbReference type="Proteomes" id="UP000660729">
    <property type="component" value="Unassembled WGS sequence"/>
</dbReference>